<organism evidence="3 4">
    <name type="scientific">Aeromonas bestiarum</name>
    <dbReference type="NCBI Taxonomy" id="105751"/>
    <lineage>
        <taxon>Bacteria</taxon>
        <taxon>Pseudomonadati</taxon>
        <taxon>Pseudomonadota</taxon>
        <taxon>Gammaproteobacteria</taxon>
        <taxon>Aeromonadales</taxon>
        <taxon>Aeromonadaceae</taxon>
        <taxon>Aeromonas</taxon>
    </lineage>
</organism>
<comment type="subunit">
    <text evidence="1">Homodimer.</text>
</comment>
<evidence type="ECO:0000313" key="3">
    <source>
        <dbReference type="EMBL" id="MDM5139731.1"/>
    </source>
</evidence>
<dbReference type="EMBL" id="JAOPLV010000003">
    <property type="protein sequence ID" value="MDM5139731.1"/>
    <property type="molecule type" value="Genomic_DNA"/>
</dbReference>
<dbReference type="AlphaFoldDB" id="A0AAW7I0U2"/>
<evidence type="ECO:0000259" key="2">
    <source>
        <dbReference type="PROSITE" id="PS51502"/>
    </source>
</evidence>
<accession>A0AAW7I0U2</accession>
<dbReference type="PANTHER" id="PTHR33178">
    <property type="match status" value="1"/>
</dbReference>
<name>A0AAW7I0U2_9GAMM</name>
<dbReference type="SUPFAM" id="SSF54909">
    <property type="entry name" value="Dimeric alpha+beta barrel"/>
    <property type="match status" value="1"/>
</dbReference>
<evidence type="ECO:0000313" key="4">
    <source>
        <dbReference type="Proteomes" id="UP001168216"/>
    </source>
</evidence>
<dbReference type="InterPro" id="IPR013097">
    <property type="entry name" value="Dabb"/>
</dbReference>
<feature type="domain" description="Stress-response A/B barrel" evidence="2">
    <location>
        <begin position="2"/>
        <end position="96"/>
    </location>
</feature>
<reference evidence="3" key="1">
    <citation type="submission" date="2023-08" db="EMBL/GenBank/DDBJ databases">
        <title>WGS of Aeromonas isolates.</title>
        <authorList>
            <person name="Lee H."/>
        </authorList>
    </citation>
    <scope>NUCLEOTIDE SEQUENCE</scope>
    <source>
        <strain evidence="3">SL22</strain>
    </source>
</reference>
<dbReference type="Proteomes" id="UP001168216">
    <property type="component" value="Unassembled WGS sequence"/>
</dbReference>
<dbReference type="Pfam" id="PF07876">
    <property type="entry name" value="Dabb"/>
    <property type="match status" value="1"/>
</dbReference>
<comment type="caution">
    <text evidence="3">The sequence shown here is derived from an EMBL/GenBank/DDBJ whole genome shotgun (WGS) entry which is preliminary data.</text>
</comment>
<dbReference type="SMART" id="SM00886">
    <property type="entry name" value="Dabb"/>
    <property type="match status" value="1"/>
</dbReference>
<dbReference type="Gene3D" id="3.30.70.100">
    <property type="match status" value="1"/>
</dbReference>
<gene>
    <name evidence="3" type="ORF">OB959_07965</name>
</gene>
<dbReference type="InterPro" id="IPR011008">
    <property type="entry name" value="Dimeric_a/b-barrel"/>
</dbReference>
<sequence>MIRHILLITFKGEANPDDIAAVRAAFLAIPHQVSGVLAVEWGQNDSPEGRAEGFTHSVLMTFADEAARQRYLPHPDHDALKALFRPVLDRIIVLDYTLQAGDAVTV</sequence>
<dbReference type="InterPro" id="IPR044662">
    <property type="entry name" value="HS1/DABB1-like"/>
</dbReference>
<protein>
    <submittedName>
        <fullName evidence="3">Dabb family protein</fullName>
    </submittedName>
</protein>
<evidence type="ECO:0000256" key="1">
    <source>
        <dbReference type="ARBA" id="ARBA00011738"/>
    </source>
</evidence>
<dbReference type="RefSeq" id="WP_290021656.1">
    <property type="nucleotide sequence ID" value="NZ_JAOPLV010000003.1"/>
</dbReference>
<dbReference type="PANTHER" id="PTHR33178:SF10">
    <property type="entry name" value="STRESS-RESPONSE A_B BARREL DOMAIN-CONTAINING PROTEIN"/>
    <property type="match status" value="1"/>
</dbReference>
<dbReference type="PROSITE" id="PS51502">
    <property type="entry name" value="S_R_A_B_BARREL"/>
    <property type="match status" value="1"/>
</dbReference>
<proteinExistence type="predicted"/>